<name>A0ABT5NM64_9PSED</name>
<keyword evidence="3" id="KW-1185">Reference proteome</keyword>
<proteinExistence type="predicted"/>
<dbReference type="Gene3D" id="3.55.50.30">
    <property type="match status" value="1"/>
</dbReference>
<dbReference type="PIRSF" id="PIRSF018266">
    <property type="entry name" value="FecR"/>
    <property type="match status" value="1"/>
</dbReference>
<gene>
    <name evidence="2" type="ORF">M5G11_00220</name>
</gene>
<evidence type="ECO:0000313" key="3">
    <source>
        <dbReference type="Proteomes" id="UP001148203"/>
    </source>
</evidence>
<reference evidence="2 3" key="1">
    <citation type="submission" date="2022-05" db="EMBL/GenBank/DDBJ databases">
        <title>Novel Pseudomonas spp. Isolated from a Rainbow Trout Aquaculture Facility.</title>
        <authorList>
            <person name="Testerman T."/>
            <person name="Graf J."/>
        </authorList>
    </citation>
    <scope>NUCLEOTIDE SEQUENCE [LARGE SCALE GENOMIC DNA]</scope>
    <source>
        <strain evidence="2 3">ID681</strain>
    </source>
</reference>
<evidence type="ECO:0000259" key="1">
    <source>
        <dbReference type="Pfam" id="PF04773"/>
    </source>
</evidence>
<organism evidence="2 3">
    <name type="scientific">Pseudomonas fontis</name>
    <dbReference type="NCBI Taxonomy" id="2942633"/>
    <lineage>
        <taxon>Bacteria</taxon>
        <taxon>Pseudomonadati</taxon>
        <taxon>Pseudomonadota</taxon>
        <taxon>Gammaproteobacteria</taxon>
        <taxon>Pseudomonadales</taxon>
        <taxon>Pseudomonadaceae</taxon>
        <taxon>Pseudomonas</taxon>
    </lineage>
</organism>
<dbReference type="PANTHER" id="PTHR30273:SF2">
    <property type="entry name" value="PROTEIN FECR"/>
    <property type="match status" value="1"/>
</dbReference>
<accession>A0ABT5NM64</accession>
<dbReference type="EMBL" id="JAMDGY010000002">
    <property type="protein sequence ID" value="MDD0988960.1"/>
    <property type="molecule type" value="Genomic_DNA"/>
</dbReference>
<sequence length="277" mass="30351">MQQRPAVPVSEDLEPYAESLRALIPSREALLAEAKAQSARQANRRRKASSTALMLVLAGWAWLADPSLGYREVQVASTGREVVQLDDGSVVELDAGSVLRIEHHLRSRQFELLDGEGLFSVVHQRSPFIVRSQGVSVRDIGTVFDVRSDLRGVQVAVLQGAVEVDNGATRQLLTANQQLLASRQALGAVEASKPGELDAWRRDLLHFDGTPLDVVVAQLQRHRDAPIRLTGADARQHRLSGQFPAGNVEQLIDSLPHLAPVTVQRENNGVVTLDVRR</sequence>
<comment type="caution">
    <text evidence="2">The sequence shown here is derived from an EMBL/GenBank/DDBJ whole genome shotgun (WGS) entry which is preliminary data.</text>
</comment>
<dbReference type="InterPro" id="IPR006860">
    <property type="entry name" value="FecR"/>
</dbReference>
<dbReference type="Proteomes" id="UP001148203">
    <property type="component" value="Unassembled WGS sequence"/>
</dbReference>
<dbReference type="PANTHER" id="PTHR30273">
    <property type="entry name" value="PERIPLASMIC SIGNAL SENSOR AND SIGMA FACTOR ACTIVATOR FECR-RELATED"/>
    <property type="match status" value="1"/>
</dbReference>
<protein>
    <submittedName>
        <fullName evidence="2">FecR domain-containing protein</fullName>
    </submittedName>
</protein>
<feature type="domain" description="FecR protein" evidence="1">
    <location>
        <begin position="73"/>
        <end position="163"/>
    </location>
</feature>
<dbReference type="Gene3D" id="2.60.120.1440">
    <property type="match status" value="1"/>
</dbReference>
<evidence type="ECO:0000313" key="2">
    <source>
        <dbReference type="EMBL" id="MDD0988960.1"/>
    </source>
</evidence>
<dbReference type="InterPro" id="IPR012373">
    <property type="entry name" value="Ferrdict_sens_TM"/>
</dbReference>
<dbReference type="RefSeq" id="WP_273913044.1">
    <property type="nucleotide sequence ID" value="NZ_JAMDGX010000073.1"/>
</dbReference>
<dbReference type="Pfam" id="PF04773">
    <property type="entry name" value="FecR"/>
    <property type="match status" value="1"/>
</dbReference>